<evidence type="ECO:0000313" key="5">
    <source>
        <dbReference type="EMBL" id="KEZ92620.1"/>
    </source>
</evidence>
<dbReference type="InterPro" id="IPR026444">
    <property type="entry name" value="Secre_tail"/>
</dbReference>
<protein>
    <submittedName>
        <fullName evidence="6">Secreted protein (Por secretion system target)</fullName>
    </submittedName>
</protein>
<dbReference type="OrthoDB" id="1391570at2"/>
<dbReference type="SMART" id="SM00560">
    <property type="entry name" value="LamGL"/>
    <property type="match status" value="1"/>
</dbReference>
<feature type="chain" id="PRO_5001777531" evidence="3">
    <location>
        <begin position="20"/>
        <end position="399"/>
    </location>
</feature>
<dbReference type="RefSeq" id="WP_036583660.1">
    <property type="nucleotide sequence ID" value="NZ_JPJI01000032.1"/>
</dbReference>
<dbReference type="EMBL" id="JPJI01000032">
    <property type="protein sequence ID" value="KEZ92620.1"/>
    <property type="molecule type" value="Genomic_DNA"/>
</dbReference>
<evidence type="ECO:0000256" key="1">
    <source>
        <dbReference type="ARBA" id="ARBA00022729"/>
    </source>
</evidence>
<dbReference type="GO" id="GO:0004553">
    <property type="term" value="F:hydrolase activity, hydrolyzing O-glycosyl compounds"/>
    <property type="evidence" value="ECO:0007669"/>
    <property type="project" value="UniProtKB-ARBA"/>
</dbReference>
<keyword evidence="1 3" id="KW-0732">Signal</keyword>
<dbReference type="Proteomes" id="UP000028531">
    <property type="component" value="Unassembled WGS sequence"/>
</dbReference>
<name>A0A084JUI6_NONUL</name>
<accession>A0A084JUI6</accession>
<evidence type="ECO:0000256" key="3">
    <source>
        <dbReference type="SAM" id="SignalP"/>
    </source>
</evidence>
<dbReference type="InterPro" id="IPR006558">
    <property type="entry name" value="LamG-like"/>
</dbReference>
<evidence type="ECO:0000259" key="4">
    <source>
        <dbReference type="SMART" id="SM00560"/>
    </source>
</evidence>
<keyword evidence="2" id="KW-1015">Disulfide bond</keyword>
<dbReference type="InterPro" id="IPR013320">
    <property type="entry name" value="ConA-like_dom_sf"/>
</dbReference>
<dbReference type="Pfam" id="PF13385">
    <property type="entry name" value="Laminin_G_3"/>
    <property type="match status" value="1"/>
</dbReference>
<evidence type="ECO:0000313" key="6">
    <source>
        <dbReference type="EMBL" id="PRX15461.1"/>
    </source>
</evidence>
<evidence type="ECO:0000256" key="2">
    <source>
        <dbReference type="ARBA" id="ARBA00023157"/>
    </source>
</evidence>
<gene>
    <name evidence="5" type="ORF">IL45_10765</name>
    <name evidence="6" type="ORF">LY02_00678</name>
</gene>
<dbReference type="AlphaFoldDB" id="A0A084JUI6"/>
<dbReference type="NCBIfam" id="TIGR04183">
    <property type="entry name" value="Por_Secre_tail"/>
    <property type="match status" value="1"/>
</dbReference>
<dbReference type="EMBL" id="PVNA01000001">
    <property type="protein sequence ID" value="PRX15461.1"/>
    <property type="molecule type" value="Genomic_DNA"/>
</dbReference>
<feature type="domain" description="LamG-like jellyroll fold" evidence="4">
    <location>
        <begin position="48"/>
        <end position="180"/>
    </location>
</feature>
<proteinExistence type="predicted"/>
<dbReference type="Proteomes" id="UP000239997">
    <property type="component" value="Unassembled WGS sequence"/>
</dbReference>
<organism evidence="5 7">
    <name type="scientific">Nonlabens ulvanivorans</name>
    <name type="common">Persicivirga ulvanivorans</name>
    <dbReference type="NCBI Taxonomy" id="906888"/>
    <lineage>
        <taxon>Bacteria</taxon>
        <taxon>Pseudomonadati</taxon>
        <taxon>Bacteroidota</taxon>
        <taxon>Flavobacteriia</taxon>
        <taxon>Flavobacteriales</taxon>
        <taxon>Flavobacteriaceae</taxon>
        <taxon>Nonlabens</taxon>
    </lineage>
</organism>
<dbReference type="GO" id="GO:0005975">
    <property type="term" value="P:carbohydrate metabolic process"/>
    <property type="evidence" value="ECO:0007669"/>
    <property type="project" value="UniProtKB-ARBA"/>
</dbReference>
<feature type="signal peptide" evidence="3">
    <location>
        <begin position="1"/>
        <end position="19"/>
    </location>
</feature>
<reference evidence="6 8" key="2">
    <citation type="submission" date="2018-03" db="EMBL/GenBank/DDBJ databases">
        <title>Genomic Encyclopedia of Archaeal and Bacterial Type Strains, Phase II (KMG-II): from individual species to whole genera.</title>
        <authorList>
            <person name="Goeker M."/>
        </authorList>
    </citation>
    <scope>NUCLEOTIDE SEQUENCE [LARGE SCALE GENOMIC DNA]</scope>
    <source>
        <strain evidence="6 8">DSM 22727</strain>
    </source>
</reference>
<keyword evidence="8" id="KW-1185">Reference proteome</keyword>
<dbReference type="Gene3D" id="2.60.120.200">
    <property type="match status" value="1"/>
</dbReference>
<evidence type="ECO:0000313" key="7">
    <source>
        <dbReference type="Proteomes" id="UP000028531"/>
    </source>
</evidence>
<sequence length="399" mass="42047">MKKTLLLFFLFIGSTTLFAQTQNGLNFDSNDDYVQTSFTGVTGTTNRTFEAWIYLSPSAPNTNLAILDYGLNTVGSRNTFMVNANRGLSFISGGTNANISSTAGIIPAGQWTQVAFVLSNGTGFFFVNGNQVGTGNLSTVNTPTTGTDLRIGRRVAGGANLTFAGAIDEVRIWNVALSQNDIITGGGSEICPSSNGLIAYYQFNEGMASAANSGINVLPDLVSGNNGTLNNFTLSGGSSNWTPGAPVTRLIDTNVSENAGMLTAAQAGASYQWIDCATNMTINGATAMSYTPTAIGDYAVDITNLGCTQRSDCINVSTLGLSKASLNDISILKNPSSHLQFEGNAINNAQLVIYNLSGKEIIKTILNDTEVIKSTIAPGLYMVTLSLNGASKTFKWIKE</sequence>
<comment type="caution">
    <text evidence="5">The sequence shown here is derived from an EMBL/GenBank/DDBJ whole genome shotgun (WGS) entry which is preliminary data.</text>
</comment>
<dbReference type="SUPFAM" id="SSF49899">
    <property type="entry name" value="Concanavalin A-like lectins/glucanases"/>
    <property type="match status" value="1"/>
</dbReference>
<reference evidence="5 7" key="1">
    <citation type="submission" date="2014-07" db="EMBL/GenBank/DDBJ databases">
        <title>Draft genome sequence of Nonlabens ulvanivorans, an ulvan degrading bacterium.</title>
        <authorList>
            <person name="Kopel M."/>
            <person name="Helbert W."/>
            <person name="Henrissat B."/>
            <person name="Doniger T."/>
            <person name="Banin E."/>
        </authorList>
    </citation>
    <scope>NUCLEOTIDE SEQUENCE [LARGE SCALE GENOMIC DNA]</scope>
    <source>
        <strain evidence="5 7">PLR</strain>
    </source>
</reference>
<evidence type="ECO:0000313" key="8">
    <source>
        <dbReference type="Proteomes" id="UP000239997"/>
    </source>
</evidence>